<keyword evidence="1" id="KW-0328">Glycosyltransferase</keyword>
<accession>A0ABW4R264</accession>
<comment type="caution">
    <text evidence="1">The sequence shown here is derived from an EMBL/GenBank/DDBJ whole genome shotgun (WGS) entry which is preliminary data.</text>
</comment>
<keyword evidence="1" id="KW-0808">Transferase</keyword>
<evidence type="ECO:0000313" key="2">
    <source>
        <dbReference type="Proteomes" id="UP001597213"/>
    </source>
</evidence>
<dbReference type="EMBL" id="JBHUEN010000003">
    <property type="protein sequence ID" value="MFD1880314.1"/>
    <property type="molecule type" value="Genomic_DNA"/>
</dbReference>
<keyword evidence="2" id="KW-1185">Reference proteome</keyword>
<dbReference type="PANTHER" id="PTHR12526">
    <property type="entry name" value="GLYCOSYLTRANSFERASE"/>
    <property type="match status" value="1"/>
</dbReference>
<dbReference type="Proteomes" id="UP001597213">
    <property type="component" value="Unassembled WGS sequence"/>
</dbReference>
<dbReference type="EC" id="2.4.-.-" evidence="1"/>
<proteinExistence type="predicted"/>
<gene>
    <name evidence="1" type="ORF">ACFSCT_01115</name>
</gene>
<name>A0ABW4R264_9RHOB</name>
<dbReference type="Gene3D" id="3.40.50.2000">
    <property type="entry name" value="Glycogen Phosphorylase B"/>
    <property type="match status" value="1"/>
</dbReference>
<dbReference type="GO" id="GO:0016757">
    <property type="term" value="F:glycosyltransferase activity"/>
    <property type="evidence" value="ECO:0007669"/>
    <property type="project" value="UniProtKB-KW"/>
</dbReference>
<organism evidence="1 2">
    <name type="scientific">Paracoccus pacificus</name>
    <dbReference type="NCBI Taxonomy" id="1463598"/>
    <lineage>
        <taxon>Bacteria</taxon>
        <taxon>Pseudomonadati</taxon>
        <taxon>Pseudomonadota</taxon>
        <taxon>Alphaproteobacteria</taxon>
        <taxon>Rhodobacterales</taxon>
        <taxon>Paracoccaceae</taxon>
        <taxon>Paracoccus</taxon>
    </lineage>
</organism>
<reference evidence="2" key="1">
    <citation type="journal article" date="2019" name="Int. J. Syst. Evol. Microbiol.">
        <title>The Global Catalogue of Microorganisms (GCM) 10K type strain sequencing project: providing services to taxonomists for standard genome sequencing and annotation.</title>
        <authorList>
            <consortium name="The Broad Institute Genomics Platform"/>
            <consortium name="The Broad Institute Genome Sequencing Center for Infectious Disease"/>
            <person name="Wu L."/>
            <person name="Ma J."/>
        </authorList>
    </citation>
    <scope>NUCLEOTIDE SEQUENCE [LARGE SCALE GENOMIC DNA]</scope>
    <source>
        <strain evidence="2">CCUG 56029</strain>
    </source>
</reference>
<dbReference type="Pfam" id="PF13692">
    <property type="entry name" value="Glyco_trans_1_4"/>
    <property type="match status" value="1"/>
</dbReference>
<dbReference type="RefSeq" id="WP_379139462.1">
    <property type="nucleotide sequence ID" value="NZ_JBHUEN010000003.1"/>
</dbReference>
<sequence>MQPLKPLDLPTSLEQQAELIKDIFDTGLYLKQNTDVRMAGIDPTAHYLKDGWRENRNPSPTFSTRDYLAVYPDLEDAGIPPLVHAAALAAQPVDPRLSALFDPEHYAMHWPALKQSGADPLRHYLTLGWTQGTDPSPDFSTRHYLEQFPELATGTVSPLEHYVAAGMPPSTSLVPGSSMVHLWAGFLLDPLRGFLFEQGYEVDEFANISLNVGKILIAMFSPAHYRRRHPDLAGVSDIDLLVHYLSVGLAKGEAPGPLFDADHYARQITQLQMQPAEEAPFIDWLRRGRALGISPTPAFDERNYGLVNPGLFASFEHWILHGLDEQRQFTPNVTIGALPRIHDLPARRSLGKVFAETASGTAALDLAAMQDFRDGGLKAATVAANAIEPLIGINSEMIPSFMPPWHDNLFFLYKACVERLPKGRFHNVIMVPFVKLGGSDFVAGVLAKALSDRSESVLVLRTEQSDWERPDWFPEGVATADLSDVLTQIDMPLRAQVLYTLLHHVEARRLFNVNSRAAYETLQRFGGQMRQFMELYTYYFCADRRPDGTEAGYAIDFFAPLQKHLDCALIDNADFAATLIRRHALDPAMAQRVQPIYSPTMHPSADEATVLAQTATADTRSRPCILWAGRFDRQKRFDLVQEIARQMPEVDFKCWGKAVLDQPPDMSQLPENMSLMGVYSSIDELPLGQSDGWLYTSGWDGLPTILIEIASRGVPIVASAVGGVPELITEQTGWPVAADATAEDYVRVIREMLAAPDQRRLRAQALMDLARSRHSQQQYRRQLDSILDGQRT</sequence>
<evidence type="ECO:0000313" key="1">
    <source>
        <dbReference type="EMBL" id="MFD1880314.1"/>
    </source>
</evidence>
<dbReference type="SUPFAM" id="SSF53756">
    <property type="entry name" value="UDP-Glycosyltransferase/glycogen phosphorylase"/>
    <property type="match status" value="1"/>
</dbReference>
<dbReference type="PANTHER" id="PTHR12526:SF637">
    <property type="entry name" value="GLYCOSYLTRANSFERASE EPSF-RELATED"/>
    <property type="match status" value="1"/>
</dbReference>
<protein>
    <submittedName>
        <fullName evidence="1">Glycosyltransferase</fullName>
        <ecNumber evidence="1">2.4.-.-</ecNumber>
    </submittedName>
</protein>